<keyword evidence="8" id="KW-0966">Cell projection</keyword>
<dbReference type="EMBL" id="MASJ01000003">
    <property type="protein sequence ID" value="OCS87431.1"/>
    <property type="molecule type" value="Genomic_DNA"/>
</dbReference>
<evidence type="ECO:0000256" key="7">
    <source>
        <dbReference type="ARBA" id="ARBA00093797"/>
    </source>
</evidence>
<reference evidence="8 9" key="1">
    <citation type="submission" date="2016-07" db="EMBL/GenBank/DDBJ databases">
        <title>Caryophanon tenue genome sequencing.</title>
        <authorList>
            <person name="Verma A."/>
            <person name="Pal Y."/>
            <person name="Krishnamurthi S."/>
        </authorList>
    </citation>
    <scope>NUCLEOTIDE SEQUENCE [LARGE SCALE GENOMIC DNA]</scope>
    <source>
        <strain evidence="8 9">DSM 14152</strain>
    </source>
</reference>
<comment type="subcellular location">
    <subcellularLocation>
        <location evidence="1">Cytoplasm</location>
        <location evidence="1">Cytosol</location>
    </subcellularLocation>
</comment>
<evidence type="ECO:0000256" key="6">
    <source>
        <dbReference type="ARBA" id="ARBA00093785"/>
    </source>
</evidence>
<gene>
    <name evidence="8" type="ORF">A6M13_08925</name>
</gene>
<evidence type="ECO:0000256" key="5">
    <source>
        <dbReference type="ARBA" id="ARBA00093765"/>
    </source>
</evidence>
<accession>A0A1C0YJV9</accession>
<evidence type="ECO:0000313" key="8">
    <source>
        <dbReference type="EMBL" id="OCS87431.1"/>
    </source>
</evidence>
<dbReference type="Pfam" id="PF05400">
    <property type="entry name" value="FliT"/>
    <property type="match status" value="1"/>
</dbReference>
<dbReference type="InterPro" id="IPR008622">
    <property type="entry name" value="FliT"/>
</dbReference>
<evidence type="ECO:0000256" key="1">
    <source>
        <dbReference type="ARBA" id="ARBA00004514"/>
    </source>
</evidence>
<name>A0A1C0YJV9_9BACL</name>
<evidence type="ECO:0000313" key="9">
    <source>
        <dbReference type="Proteomes" id="UP000093199"/>
    </source>
</evidence>
<keyword evidence="8" id="KW-0969">Cilium</keyword>
<keyword evidence="8" id="KW-0282">Flagellum</keyword>
<keyword evidence="9" id="KW-1185">Reference proteome</keyword>
<evidence type="ECO:0000256" key="4">
    <source>
        <dbReference type="ARBA" id="ARBA00023186"/>
    </source>
</evidence>
<keyword evidence="2" id="KW-0963">Cytoplasm</keyword>
<dbReference type="RefSeq" id="WP_066542918.1">
    <property type="nucleotide sequence ID" value="NZ_MASJ01000003.1"/>
</dbReference>
<protein>
    <recommendedName>
        <fullName evidence="7">Flagellar protein FliT</fullName>
    </recommendedName>
</protein>
<dbReference type="OrthoDB" id="2353131at2"/>
<organism evidence="8 9">
    <name type="scientific">Caryophanon tenue</name>
    <dbReference type="NCBI Taxonomy" id="33978"/>
    <lineage>
        <taxon>Bacteria</taxon>
        <taxon>Bacillati</taxon>
        <taxon>Bacillota</taxon>
        <taxon>Bacilli</taxon>
        <taxon>Bacillales</taxon>
        <taxon>Caryophanaceae</taxon>
        <taxon>Caryophanon</taxon>
    </lineage>
</organism>
<dbReference type="STRING" id="33978.A6M13_08925"/>
<dbReference type="Proteomes" id="UP000093199">
    <property type="component" value="Unassembled WGS sequence"/>
</dbReference>
<proteinExistence type="inferred from homology"/>
<sequence>MDKTPQLLQVSAKLYQHLQQMPADDKRDDFIVTLNTLLDERGQLIAELSASGFQVDTTNKSHQMLVELDKGIKSRLEQAMNVVKADLRNIQKAKKNEKQYVDPYSKVAVMDGRYYDKKN</sequence>
<comment type="similarity">
    <text evidence="6">Belongs to the bacillales FliT family.</text>
</comment>
<comment type="function">
    <text evidence="5">May act as an export chaperone for the filament capping protein FliD.</text>
</comment>
<evidence type="ECO:0000256" key="2">
    <source>
        <dbReference type="ARBA" id="ARBA00022490"/>
    </source>
</evidence>
<keyword evidence="4" id="KW-0143">Chaperone</keyword>
<dbReference type="AlphaFoldDB" id="A0A1C0YJV9"/>
<comment type="caution">
    <text evidence="8">The sequence shown here is derived from an EMBL/GenBank/DDBJ whole genome shotgun (WGS) entry which is preliminary data.</text>
</comment>
<evidence type="ECO:0000256" key="3">
    <source>
        <dbReference type="ARBA" id="ARBA00022795"/>
    </source>
</evidence>
<keyword evidence="3" id="KW-1005">Bacterial flagellum biogenesis</keyword>